<evidence type="ECO:0000313" key="1">
    <source>
        <dbReference type="EMBL" id="KAK7505042.1"/>
    </source>
</evidence>
<evidence type="ECO:0000313" key="2">
    <source>
        <dbReference type="Proteomes" id="UP001519460"/>
    </source>
</evidence>
<gene>
    <name evidence="1" type="ORF">BaRGS_00003612</name>
</gene>
<dbReference type="EMBL" id="JACVVK020000012">
    <property type="protein sequence ID" value="KAK7505042.1"/>
    <property type="molecule type" value="Genomic_DNA"/>
</dbReference>
<dbReference type="Proteomes" id="UP001519460">
    <property type="component" value="Unassembled WGS sequence"/>
</dbReference>
<proteinExistence type="predicted"/>
<sequence length="108" mass="11751">MSVQVSLAWHSEANRQVYTQFQLERSGLGTEVNSQNSVVKLMLEFYAGCASLSFHMKNSFPTGNPSQDAVRPVELAGSTAGIWDSRPNLSAYKLTLTTLPVLTGSAQE</sequence>
<keyword evidence="2" id="KW-1185">Reference proteome</keyword>
<accession>A0ABD0M073</accession>
<dbReference type="AlphaFoldDB" id="A0ABD0M073"/>
<comment type="caution">
    <text evidence="1">The sequence shown here is derived from an EMBL/GenBank/DDBJ whole genome shotgun (WGS) entry which is preliminary data.</text>
</comment>
<name>A0ABD0M073_9CAEN</name>
<organism evidence="1 2">
    <name type="scientific">Batillaria attramentaria</name>
    <dbReference type="NCBI Taxonomy" id="370345"/>
    <lineage>
        <taxon>Eukaryota</taxon>
        <taxon>Metazoa</taxon>
        <taxon>Spiralia</taxon>
        <taxon>Lophotrochozoa</taxon>
        <taxon>Mollusca</taxon>
        <taxon>Gastropoda</taxon>
        <taxon>Caenogastropoda</taxon>
        <taxon>Sorbeoconcha</taxon>
        <taxon>Cerithioidea</taxon>
        <taxon>Batillariidae</taxon>
        <taxon>Batillaria</taxon>
    </lineage>
</organism>
<protein>
    <submittedName>
        <fullName evidence="1">Uncharacterized protein</fullName>
    </submittedName>
</protein>
<reference evidence="1 2" key="1">
    <citation type="journal article" date="2023" name="Sci. Data">
        <title>Genome assembly of the Korean intertidal mud-creeper Batillaria attramentaria.</title>
        <authorList>
            <person name="Patra A.K."/>
            <person name="Ho P.T."/>
            <person name="Jun S."/>
            <person name="Lee S.J."/>
            <person name="Kim Y."/>
            <person name="Won Y.J."/>
        </authorList>
    </citation>
    <scope>NUCLEOTIDE SEQUENCE [LARGE SCALE GENOMIC DNA]</scope>
    <source>
        <strain evidence="1">Wonlab-2016</strain>
    </source>
</reference>